<evidence type="ECO:0000313" key="4">
    <source>
        <dbReference type="EMBL" id="GAP19728.1"/>
    </source>
</evidence>
<evidence type="ECO:0000256" key="2">
    <source>
        <dbReference type="ARBA" id="ARBA00023295"/>
    </source>
</evidence>
<dbReference type="CDD" id="cd11353">
    <property type="entry name" value="AmyAc_euk_bac_CMD_like"/>
    <property type="match status" value="1"/>
</dbReference>
<protein>
    <submittedName>
        <fullName evidence="5">Alpha-amylase</fullName>
    </submittedName>
    <submittedName>
        <fullName evidence="4">Glycosidase</fullName>
    </submittedName>
</protein>
<dbReference type="Proteomes" id="UP000050501">
    <property type="component" value="Unassembled WGS sequence"/>
</dbReference>
<feature type="domain" description="Glycosyl hydrolase family 13 catalytic" evidence="3">
    <location>
        <begin position="12"/>
        <end position="362"/>
    </location>
</feature>
<evidence type="ECO:0000313" key="5">
    <source>
        <dbReference type="EMBL" id="KPL87434.1"/>
    </source>
</evidence>
<dbReference type="InterPro" id="IPR006047">
    <property type="entry name" value="GH13_cat_dom"/>
</dbReference>
<dbReference type="Gene3D" id="2.60.40.1180">
    <property type="entry name" value="Golgi alpha-mannosidase II"/>
    <property type="match status" value="1"/>
</dbReference>
<keyword evidence="1" id="KW-0378">Hydrolase</keyword>
<dbReference type="InterPro" id="IPR017853">
    <property type="entry name" value="GH"/>
</dbReference>
<reference evidence="5 6" key="2">
    <citation type="submission" date="2015-07" db="EMBL/GenBank/DDBJ databases">
        <title>Genome sequence of Levilinea saccharolytica DSM 16555.</title>
        <authorList>
            <person name="Hemp J."/>
            <person name="Ward L.M."/>
            <person name="Pace L.A."/>
            <person name="Fischer W.W."/>
        </authorList>
    </citation>
    <scope>NUCLEOTIDE SEQUENCE [LARGE SCALE GENOMIC DNA]</scope>
    <source>
        <strain evidence="5 6">KIBI-1</strain>
    </source>
</reference>
<keyword evidence="2 4" id="KW-0326">Glycosidase</keyword>
<dbReference type="PANTHER" id="PTHR10357">
    <property type="entry name" value="ALPHA-AMYLASE FAMILY MEMBER"/>
    <property type="match status" value="1"/>
</dbReference>
<dbReference type="AlphaFoldDB" id="A0A0M8JR43"/>
<dbReference type="STRING" id="229921.ADN01_04540"/>
<sequence>MHTWSPDAVFYHIYPLGLCAAPAHNDFQAAPCPRLESLLPWADHIQSLGCNAVYLGPLFESGTHGYDTADYYNVDRRLGTRSTLAEVVRAFHQRGIRVVLDGVFNHVGRDFWAFRDLLARGPDSPYAGWFSGLRFGQPNHRGDPFTYDTWDGHDTLVKLNLHHPEVRDHLLGAVTHWIQDYDIDGLRLDAADVVDLGFLQTLAAHCRRLRPDFWLMGEVVHGDYTRWANPQTLDATTNYEAYKGLYSSLNDANYFEIAYALNRQFGSAGLYRGLPLYNFADNHDVDRVASRLHNPAHVFPLYALLFSMPGVPSIYYGSEFGLGGVKGQTDAPLRPALDLSQLTETAPQPALPAFLRQLSEVRRQLPALRRGGYRPAHVAHQQLAFWRELDGQRVLAAFNAAEEITLTLELDGCAEGLLEDLLHPGAQFAVQGGRVQLPLPARGARILLWQPR</sequence>
<evidence type="ECO:0000259" key="3">
    <source>
        <dbReference type="SMART" id="SM00642"/>
    </source>
</evidence>
<dbReference type="PATRIC" id="fig|229921.5.peg.3261"/>
<dbReference type="OrthoDB" id="9805159at2"/>
<gene>
    <name evidence="5" type="ORF">ADN01_04540</name>
    <name evidence="4" type="ORF">LSAC_03640</name>
</gene>
<dbReference type="SUPFAM" id="SSF51011">
    <property type="entry name" value="Glycosyl hydrolase domain"/>
    <property type="match status" value="1"/>
</dbReference>
<name>A0A0M8JR43_9CHLR</name>
<dbReference type="SUPFAM" id="SSF51445">
    <property type="entry name" value="(Trans)glycosidases"/>
    <property type="match status" value="1"/>
</dbReference>
<proteinExistence type="predicted"/>
<dbReference type="InterPro" id="IPR013780">
    <property type="entry name" value="Glyco_hydro_b"/>
</dbReference>
<evidence type="ECO:0000256" key="1">
    <source>
        <dbReference type="ARBA" id="ARBA00022801"/>
    </source>
</evidence>
<reference evidence="4" key="1">
    <citation type="journal article" date="2015" name="Genome Announc.">
        <title>Draft Genome Sequences of Anaerolinea thermolimosa IMO-1, Bellilinea caldifistulae GOMI-1, Leptolinea tardivitalis YMTK-2, Levilinea saccharolytica KIBI-1, Longilinea arvoryzae KOME-1, Previously Described as Members of the Class Anaerolineae (Chloroflexi).</title>
        <authorList>
            <person name="Matsuura N."/>
            <person name="Tourlousse M.D."/>
            <person name="Ohashi A."/>
            <person name="Hugenholtz P."/>
            <person name="Sekiguchi Y."/>
        </authorList>
    </citation>
    <scope>NUCLEOTIDE SEQUENCE</scope>
    <source>
        <strain evidence="4">KIBI-1</strain>
    </source>
</reference>
<organism evidence="4">
    <name type="scientific">Levilinea saccharolytica</name>
    <dbReference type="NCBI Taxonomy" id="229921"/>
    <lineage>
        <taxon>Bacteria</taxon>
        <taxon>Bacillati</taxon>
        <taxon>Chloroflexota</taxon>
        <taxon>Anaerolineae</taxon>
        <taxon>Anaerolineales</taxon>
        <taxon>Anaerolineaceae</taxon>
        <taxon>Levilinea</taxon>
    </lineage>
</organism>
<dbReference type="Pfam" id="PF00128">
    <property type="entry name" value="Alpha-amylase"/>
    <property type="match status" value="1"/>
</dbReference>
<dbReference type="RefSeq" id="WP_062419976.1">
    <property type="nucleotide sequence ID" value="NZ_BBXZ01000188.1"/>
</dbReference>
<dbReference type="GO" id="GO:0016798">
    <property type="term" value="F:hydrolase activity, acting on glycosyl bonds"/>
    <property type="evidence" value="ECO:0007669"/>
    <property type="project" value="UniProtKB-KW"/>
</dbReference>
<dbReference type="PANTHER" id="PTHR10357:SF210">
    <property type="entry name" value="MALTODEXTRIN GLUCOSIDASE"/>
    <property type="match status" value="1"/>
</dbReference>
<dbReference type="EMBL" id="LGCM01000019">
    <property type="protein sequence ID" value="KPL87434.1"/>
    <property type="molecule type" value="Genomic_DNA"/>
</dbReference>
<dbReference type="GO" id="GO:0005975">
    <property type="term" value="P:carbohydrate metabolic process"/>
    <property type="evidence" value="ECO:0007669"/>
    <property type="project" value="InterPro"/>
</dbReference>
<dbReference type="Gene3D" id="3.20.20.80">
    <property type="entry name" value="Glycosidases"/>
    <property type="match status" value="2"/>
</dbReference>
<accession>A0A0M8JR43</accession>
<dbReference type="Gene3D" id="3.90.400.10">
    <property type="entry name" value="Oligo-1,6-glucosidase, Domain 2"/>
    <property type="match status" value="1"/>
</dbReference>
<keyword evidence="6" id="KW-1185">Reference proteome</keyword>
<evidence type="ECO:0000313" key="6">
    <source>
        <dbReference type="Proteomes" id="UP000050501"/>
    </source>
</evidence>
<dbReference type="InterPro" id="IPR045857">
    <property type="entry name" value="O16G_dom_2"/>
</dbReference>
<dbReference type="EMBL" id="DF967975">
    <property type="protein sequence ID" value="GAP19728.1"/>
    <property type="molecule type" value="Genomic_DNA"/>
</dbReference>
<dbReference type="SMART" id="SM00642">
    <property type="entry name" value="Aamy"/>
    <property type="match status" value="1"/>
</dbReference>